<reference evidence="7" key="1">
    <citation type="journal article" date="2021" name="PeerJ">
        <title>Extensive microbial diversity within the chicken gut microbiome revealed by metagenomics and culture.</title>
        <authorList>
            <person name="Gilroy R."/>
            <person name="Ravi A."/>
            <person name="Getino M."/>
            <person name="Pursley I."/>
            <person name="Horton D.L."/>
            <person name="Alikhan N.F."/>
            <person name="Baker D."/>
            <person name="Gharbi K."/>
            <person name="Hall N."/>
            <person name="Watson M."/>
            <person name="Adriaenssens E.M."/>
            <person name="Foster-Nyarko E."/>
            <person name="Jarju S."/>
            <person name="Secka A."/>
            <person name="Antonio M."/>
            <person name="Oren A."/>
            <person name="Chaudhuri R.R."/>
            <person name="La Ragione R."/>
            <person name="Hildebrand F."/>
            <person name="Pallen M.J."/>
        </authorList>
    </citation>
    <scope>NUCLEOTIDE SEQUENCE</scope>
    <source>
        <strain evidence="7">CHK199-9574</strain>
    </source>
</reference>
<comment type="subcellular location">
    <subcellularLocation>
        <location evidence="1">Membrane</location>
        <topology evidence="1">Multi-pass membrane protein</topology>
    </subcellularLocation>
</comment>
<dbReference type="SUPFAM" id="SSF49879">
    <property type="entry name" value="SMAD/FHA domain"/>
    <property type="match status" value="2"/>
</dbReference>
<evidence type="ECO:0000256" key="4">
    <source>
        <dbReference type="ARBA" id="ARBA00022989"/>
    </source>
</evidence>
<dbReference type="Pfam" id="PF00498">
    <property type="entry name" value="FHA"/>
    <property type="match status" value="1"/>
</dbReference>
<dbReference type="Gene3D" id="2.60.200.20">
    <property type="match status" value="1"/>
</dbReference>
<dbReference type="InterPro" id="IPR027417">
    <property type="entry name" value="P-loop_NTPase"/>
</dbReference>
<protein>
    <submittedName>
        <fullName evidence="7">FHA domain-containing protein</fullName>
    </submittedName>
</protein>
<dbReference type="Pfam" id="PF00005">
    <property type="entry name" value="ABC_tran"/>
    <property type="match status" value="1"/>
</dbReference>
<dbReference type="Gene3D" id="3.40.50.300">
    <property type="entry name" value="P-loop containing nucleotide triphosphate hydrolases"/>
    <property type="match status" value="1"/>
</dbReference>
<dbReference type="EMBL" id="DXCO01000039">
    <property type="protein sequence ID" value="HIY78679.1"/>
    <property type="molecule type" value="Genomic_DNA"/>
</dbReference>
<dbReference type="PANTHER" id="PTHR48041">
    <property type="entry name" value="ABC TRANSPORTER G FAMILY MEMBER 28"/>
    <property type="match status" value="1"/>
</dbReference>
<keyword evidence="3" id="KW-0812">Transmembrane</keyword>
<dbReference type="InterPro" id="IPR008984">
    <property type="entry name" value="SMAD_FHA_dom_sf"/>
</dbReference>
<comment type="caution">
    <text evidence="7">The sequence shown here is derived from an EMBL/GenBank/DDBJ whole genome shotgun (WGS) entry which is preliminary data.</text>
</comment>
<reference evidence="7" key="2">
    <citation type="submission" date="2021-04" db="EMBL/GenBank/DDBJ databases">
        <authorList>
            <person name="Gilroy R."/>
        </authorList>
    </citation>
    <scope>NUCLEOTIDE SEQUENCE</scope>
    <source>
        <strain evidence="7">CHK199-9574</strain>
    </source>
</reference>
<evidence type="ECO:0000256" key="5">
    <source>
        <dbReference type="ARBA" id="ARBA00023136"/>
    </source>
</evidence>
<evidence type="ECO:0000313" key="7">
    <source>
        <dbReference type="EMBL" id="HIY78679.1"/>
    </source>
</evidence>
<dbReference type="GO" id="GO:0016020">
    <property type="term" value="C:membrane"/>
    <property type="evidence" value="ECO:0007669"/>
    <property type="project" value="UniProtKB-SubCell"/>
</dbReference>
<dbReference type="GO" id="GO:0016887">
    <property type="term" value="F:ATP hydrolysis activity"/>
    <property type="evidence" value="ECO:0007669"/>
    <property type="project" value="InterPro"/>
</dbReference>
<dbReference type="AlphaFoldDB" id="A0A9D1Z8R8"/>
<evidence type="ECO:0000256" key="3">
    <source>
        <dbReference type="ARBA" id="ARBA00022692"/>
    </source>
</evidence>
<dbReference type="InterPro" id="IPR050352">
    <property type="entry name" value="ABCG_transporters"/>
</dbReference>
<dbReference type="InterPro" id="IPR003439">
    <property type="entry name" value="ABC_transporter-like_ATP-bd"/>
</dbReference>
<evidence type="ECO:0000256" key="1">
    <source>
        <dbReference type="ARBA" id="ARBA00004141"/>
    </source>
</evidence>
<keyword evidence="4" id="KW-1133">Transmembrane helix</keyword>
<dbReference type="Proteomes" id="UP000824135">
    <property type="component" value="Unassembled WGS sequence"/>
</dbReference>
<name>A0A9D1Z8R8_9FIRM</name>
<dbReference type="PROSITE" id="PS50006">
    <property type="entry name" value="FHA_DOMAIN"/>
    <property type="match status" value="1"/>
</dbReference>
<sequence>MKNIVLKIKEGDLFRFFDSEEKTEVFIGSGRSCDVVIKSQYVQSVQIRLLQKNSVWYAEDLSEADAKCAVLADGKRFRKPIEKFDSTLILRRTGEKEKAEIARISVVKQIKKRKNGSDFDLTRQTITTVGRSEKCDIRVENPLVSEKHFFIAFDGMNCFIEDAHSLSGTYVNNRKVKRQKLSDYDRISIPSAAYIFYKNRLLCSTAAGGIQIDCADVTKLVQDKNARGKISLVTGVSFRIEAGEFVAVVGGSGAGKSTLLDCINGMRPATGGKIYYDTNDYYENMNSYKGVVGYVPQKDILHDDLPLEKALFYTARLRIRADLSKEETLKRVREAIADVKLTGKERLRVSALSGG</sequence>
<feature type="domain" description="FHA" evidence="6">
    <location>
        <begin position="127"/>
        <end position="176"/>
    </location>
</feature>
<evidence type="ECO:0000313" key="8">
    <source>
        <dbReference type="Proteomes" id="UP000824135"/>
    </source>
</evidence>
<proteinExistence type="predicted"/>
<gene>
    <name evidence="7" type="ORF">H9728_06505</name>
</gene>
<evidence type="ECO:0000259" key="6">
    <source>
        <dbReference type="PROSITE" id="PS50006"/>
    </source>
</evidence>
<dbReference type="InterPro" id="IPR000253">
    <property type="entry name" value="FHA_dom"/>
</dbReference>
<dbReference type="GO" id="GO:0042626">
    <property type="term" value="F:ATPase-coupled transmembrane transporter activity"/>
    <property type="evidence" value="ECO:0007669"/>
    <property type="project" value="TreeGrafter"/>
</dbReference>
<keyword evidence="2" id="KW-0813">Transport</keyword>
<dbReference type="GO" id="GO:0005524">
    <property type="term" value="F:ATP binding"/>
    <property type="evidence" value="ECO:0007669"/>
    <property type="project" value="InterPro"/>
</dbReference>
<organism evidence="7 8">
    <name type="scientific">Candidatus Borkfalkia excrementavium</name>
    <dbReference type="NCBI Taxonomy" id="2838505"/>
    <lineage>
        <taxon>Bacteria</taxon>
        <taxon>Bacillati</taxon>
        <taxon>Bacillota</taxon>
        <taxon>Clostridia</taxon>
        <taxon>Christensenellales</taxon>
        <taxon>Christensenellaceae</taxon>
        <taxon>Candidatus Borkfalkia</taxon>
    </lineage>
</organism>
<keyword evidence="5" id="KW-0472">Membrane</keyword>
<evidence type="ECO:0000256" key="2">
    <source>
        <dbReference type="ARBA" id="ARBA00022448"/>
    </source>
</evidence>
<dbReference type="PANTHER" id="PTHR48041:SF139">
    <property type="entry name" value="PROTEIN SCARLET"/>
    <property type="match status" value="1"/>
</dbReference>
<dbReference type="SMART" id="SM00240">
    <property type="entry name" value="FHA"/>
    <property type="match status" value="2"/>
</dbReference>
<accession>A0A9D1Z8R8</accession>
<dbReference type="SUPFAM" id="SSF52540">
    <property type="entry name" value="P-loop containing nucleoside triphosphate hydrolases"/>
    <property type="match status" value="1"/>
</dbReference>
<dbReference type="CDD" id="cd00060">
    <property type="entry name" value="FHA"/>
    <property type="match status" value="2"/>
</dbReference>